<dbReference type="AlphaFoldDB" id="A0AAV4GFZ5"/>
<sequence>MIYGYLWMLVLFCIFDIIFGLLNLVLYAVMRNPVFASIFGPTKASYSVSSDVSVYPDHQLSYYTTTPSIKGSEANLLNDTWESTTDGGRSRMTVRRALPSQAYINPPIAVISPAGTISSDSPDFDDLIFALKMGSAGIRSESPSDISGASGSESMSMHDDDISQLSIVLDHYETKRIDIADTHL</sequence>
<feature type="compositionally biased region" description="Polar residues" evidence="1">
    <location>
        <begin position="141"/>
        <end position="155"/>
    </location>
</feature>
<dbReference type="GO" id="GO:0016020">
    <property type="term" value="C:membrane"/>
    <property type="evidence" value="ECO:0007669"/>
    <property type="project" value="InterPro"/>
</dbReference>
<evidence type="ECO:0000313" key="3">
    <source>
        <dbReference type="EMBL" id="GFR83315.1"/>
    </source>
</evidence>
<dbReference type="PANTHER" id="PTHR46682">
    <property type="entry name" value="ADHESION G-PROTEIN COUPLED RECEPTOR V1"/>
    <property type="match status" value="1"/>
</dbReference>
<evidence type="ECO:0000256" key="1">
    <source>
        <dbReference type="SAM" id="MobiDB-lite"/>
    </source>
</evidence>
<gene>
    <name evidence="3" type="ORF">ElyMa_005973000</name>
</gene>
<organism evidence="3 4">
    <name type="scientific">Elysia marginata</name>
    <dbReference type="NCBI Taxonomy" id="1093978"/>
    <lineage>
        <taxon>Eukaryota</taxon>
        <taxon>Metazoa</taxon>
        <taxon>Spiralia</taxon>
        <taxon>Lophotrochozoa</taxon>
        <taxon>Mollusca</taxon>
        <taxon>Gastropoda</taxon>
        <taxon>Heterobranchia</taxon>
        <taxon>Euthyneura</taxon>
        <taxon>Panpulmonata</taxon>
        <taxon>Sacoglossa</taxon>
        <taxon>Placobranchoidea</taxon>
        <taxon>Plakobranchidae</taxon>
        <taxon>Elysia</taxon>
    </lineage>
</organism>
<accession>A0AAV4GFZ5</accession>
<evidence type="ECO:0000313" key="4">
    <source>
        <dbReference type="Proteomes" id="UP000762676"/>
    </source>
</evidence>
<feature type="region of interest" description="Disordered" evidence="1">
    <location>
        <begin position="138"/>
        <end position="157"/>
    </location>
</feature>
<dbReference type="GO" id="GO:0010855">
    <property type="term" value="F:adenylate cyclase inhibitor activity"/>
    <property type="evidence" value="ECO:0007669"/>
    <property type="project" value="TreeGrafter"/>
</dbReference>
<dbReference type="GO" id="GO:0004930">
    <property type="term" value="F:G protein-coupled receptor activity"/>
    <property type="evidence" value="ECO:0007669"/>
    <property type="project" value="InterPro"/>
</dbReference>
<reference evidence="3 4" key="1">
    <citation type="journal article" date="2021" name="Elife">
        <title>Chloroplast acquisition without the gene transfer in kleptoplastic sea slugs, Plakobranchus ocellatus.</title>
        <authorList>
            <person name="Maeda T."/>
            <person name="Takahashi S."/>
            <person name="Yoshida T."/>
            <person name="Shimamura S."/>
            <person name="Takaki Y."/>
            <person name="Nagai Y."/>
            <person name="Toyoda A."/>
            <person name="Suzuki Y."/>
            <person name="Arimoto A."/>
            <person name="Ishii H."/>
            <person name="Satoh N."/>
            <person name="Nishiyama T."/>
            <person name="Hasebe M."/>
            <person name="Maruyama T."/>
            <person name="Minagawa J."/>
            <person name="Obokata J."/>
            <person name="Shigenobu S."/>
        </authorList>
    </citation>
    <scope>NUCLEOTIDE SEQUENCE [LARGE SCALE GENOMIC DNA]</scope>
</reference>
<feature type="transmembrane region" description="Helical" evidence="2">
    <location>
        <begin position="6"/>
        <end position="29"/>
    </location>
</feature>
<dbReference type="InterPro" id="IPR026919">
    <property type="entry name" value="ADGRV1"/>
</dbReference>
<dbReference type="GO" id="GO:0071277">
    <property type="term" value="P:cellular response to calcium ion"/>
    <property type="evidence" value="ECO:0007669"/>
    <property type="project" value="TreeGrafter"/>
</dbReference>
<comment type="caution">
    <text evidence="3">The sequence shown here is derived from an EMBL/GenBank/DDBJ whole genome shotgun (WGS) entry which is preliminary data.</text>
</comment>
<evidence type="ECO:0000256" key="2">
    <source>
        <dbReference type="SAM" id="Phobius"/>
    </source>
</evidence>
<dbReference type="GO" id="GO:0005737">
    <property type="term" value="C:cytoplasm"/>
    <property type="evidence" value="ECO:0007669"/>
    <property type="project" value="TreeGrafter"/>
</dbReference>
<keyword evidence="3" id="KW-0675">Receptor</keyword>
<name>A0AAV4GFZ5_9GAST</name>
<dbReference type="PANTHER" id="PTHR46682:SF1">
    <property type="entry name" value="ADHESION G-PROTEIN COUPLED RECEPTOR V1"/>
    <property type="match status" value="1"/>
</dbReference>
<proteinExistence type="predicted"/>
<keyword evidence="2" id="KW-1133">Transmembrane helix</keyword>
<protein>
    <submittedName>
        <fullName evidence="3">G-protein coupled receptor 98</fullName>
    </submittedName>
</protein>
<keyword evidence="2" id="KW-0812">Transmembrane</keyword>
<keyword evidence="4" id="KW-1185">Reference proteome</keyword>
<dbReference type="EMBL" id="BMAT01011992">
    <property type="protein sequence ID" value="GFR83315.1"/>
    <property type="molecule type" value="Genomic_DNA"/>
</dbReference>
<dbReference type="Proteomes" id="UP000762676">
    <property type="component" value="Unassembled WGS sequence"/>
</dbReference>
<keyword evidence="2" id="KW-0472">Membrane</keyword>
<dbReference type="GO" id="GO:0001965">
    <property type="term" value="F:G-protein alpha-subunit binding"/>
    <property type="evidence" value="ECO:0007669"/>
    <property type="project" value="TreeGrafter"/>
</dbReference>